<dbReference type="SUPFAM" id="SSF47781">
    <property type="entry name" value="RuvA domain 2-like"/>
    <property type="match status" value="1"/>
</dbReference>
<comment type="similarity">
    <text evidence="6">Belongs to the RuvA family.</text>
</comment>
<comment type="subunit">
    <text evidence="6">Homotetramer. Forms an RuvA(8)-RuvB(12)-Holliday junction (HJ) complex. HJ DNA is sandwiched between 2 RuvA tetramers; dsDNA enters through RuvA and exits via RuvB. An RuvB hexamer assembles on each DNA strand where it exits the tetramer. Each RuvB hexamer is contacted by two RuvA subunits (via domain III) on 2 adjacent RuvB subunits; this complex drives branch migration. In the full resolvosome a probable DNA-RuvA(4)-RuvB(12)-RuvC(2) complex forms which resolves the HJ.</text>
</comment>
<evidence type="ECO:0000256" key="1">
    <source>
        <dbReference type="ARBA" id="ARBA00022490"/>
    </source>
</evidence>
<feature type="domain" description="DNA helicase Holliday junction RuvA type" evidence="7">
    <location>
        <begin position="1"/>
        <end position="61"/>
    </location>
</feature>
<dbReference type="GO" id="GO:0006310">
    <property type="term" value="P:DNA recombination"/>
    <property type="evidence" value="ECO:0007669"/>
    <property type="project" value="UniProtKB-UniRule"/>
</dbReference>
<evidence type="ECO:0000256" key="2">
    <source>
        <dbReference type="ARBA" id="ARBA00022763"/>
    </source>
</evidence>
<dbReference type="InterPro" id="IPR013849">
    <property type="entry name" value="DNA_helicase_Holl-junc_RuvA_I"/>
</dbReference>
<dbReference type="SUPFAM" id="SSF46929">
    <property type="entry name" value="DNA helicase RuvA subunit, C-terminal domain"/>
    <property type="match status" value="1"/>
</dbReference>
<dbReference type="HAMAP" id="MF_00031">
    <property type="entry name" value="DNA_HJ_migration_RuvA"/>
    <property type="match status" value="1"/>
</dbReference>
<dbReference type="GO" id="GO:0006281">
    <property type="term" value="P:DNA repair"/>
    <property type="evidence" value="ECO:0007669"/>
    <property type="project" value="UniProtKB-UniRule"/>
</dbReference>
<evidence type="ECO:0000313" key="10">
    <source>
        <dbReference type="Proteomes" id="UP000614216"/>
    </source>
</evidence>
<dbReference type="GO" id="GO:0009378">
    <property type="term" value="F:four-way junction helicase activity"/>
    <property type="evidence" value="ECO:0007669"/>
    <property type="project" value="InterPro"/>
</dbReference>
<dbReference type="InterPro" id="IPR012340">
    <property type="entry name" value="NA-bd_OB-fold"/>
</dbReference>
<gene>
    <name evidence="6 9" type="primary">ruvA</name>
    <name evidence="9" type="ORF">JMN32_11365</name>
</gene>
<evidence type="ECO:0000256" key="6">
    <source>
        <dbReference type="HAMAP-Rule" id="MF_00031"/>
    </source>
</evidence>
<dbReference type="SUPFAM" id="SSF50249">
    <property type="entry name" value="Nucleic acid-binding proteins"/>
    <property type="match status" value="1"/>
</dbReference>
<keyword evidence="4 6" id="KW-0233">DNA recombination</keyword>
<dbReference type="EMBL" id="JAEUGD010000042">
    <property type="protein sequence ID" value="MBL6446911.1"/>
    <property type="molecule type" value="Genomic_DNA"/>
</dbReference>
<comment type="domain">
    <text evidence="6">Has three domains with a flexible linker between the domains II and III and assumes an 'L' shape. Domain III is highly mobile and contacts RuvB.</text>
</comment>
<comment type="function">
    <text evidence="6">The RuvA-RuvB-RuvC complex processes Holliday junction (HJ) DNA during genetic recombination and DNA repair, while the RuvA-RuvB complex plays an important role in the rescue of blocked DNA replication forks via replication fork reversal (RFR). RuvA specifically binds to HJ cruciform DNA, conferring on it an open structure. The RuvB hexamer acts as an ATP-dependent pump, pulling dsDNA into and through the RuvAB complex. HJ branch migration allows RuvC to scan DNA until it finds its consensus sequence, where it cleaves and resolves the cruciform DNA.</text>
</comment>
<evidence type="ECO:0000256" key="5">
    <source>
        <dbReference type="ARBA" id="ARBA00023204"/>
    </source>
</evidence>
<evidence type="ECO:0000256" key="3">
    <source>
        <dbReference type="ARBA" id="ARBA00023125"/>
    </source>
</evidence>
<feature type="domain" description="Holliday junction DNA helicase RuvA C-terminal" evidence="8">
    <location>
        <begin position="151"/>
        <end position="196"/>
    </location>
</feature>
<evidence type="ECO:0000259" key="7">
    <source>
        <dbReference type="Pfam" id="PF01330"/>
    </source>
</evidence>
<dbReference type="Gene3D" id="1.10.150.20">
    <property type="entry name" value="5' to 3' exonuclease, C-terminal subdomain"/>
    <property type="match status" value="1"/>
</dbReference>
<evidence type="ECO:0000313" key="9">
    <source>
        <dbReference type="EMBL" id="MBL6446911.1"/>
    </source>
</evidence>
<keyword evidence="1 6" id="KW-0963">Cytoplasm</keyword>
<dbReference type="Pfam" id="PF07499">
    <property type="entry name" value="RuvA_C"/>
    <property type="match status" value="1"/>
</dbReference>
<comment type="caution">
    <text evidence="9">The sequence shown here is derived from an EMBL/GenBank/DDBJ whole genome shotgun (WGS) entry which is preliminary data.</text>
</comment>
<accession>A0A937KBH4</accession>
<keyword evidence="2 6" id="KW-0227">DNA damage</keyword>
<keyword evidence="3 6" id="KW-0238">DNA-binding</keyword>
<dbReference type="CDD" id="cd14332">
    <property type="entry name" value="UBA_RuvA_C"/>
    <property type="match status" value="1"/>
</dbReference>
<dbReference type="InterPro" id="IPR000085">
    <property type="entry name" value="RuvA"/>
</dbReference>
<dbReference type="GO" id="GO:0048476">
    <property type="term" value="C:Holliday junction resolvase complex"/>
    <property type="evidence" value="ECO:0007669"/>
    <property type="project" value="UniProtKB-UniRule"/>
</dbReference>
<dbReference type="RefSeq" id="WP_202856447.1">
    <property type="nucleotide sequence ID" value="NZ_JAEUGD010000042.1"/>
</dbReference>
<comment type="caution">
    <text evidence="6">Lacks conserved residue(s) required for the propagation of feature annotation.</text>
</comment>
<sequence length="197" mass="21442">MISYLKGKLSFKDPTHVIIDVNGVGYHVNISLATFGDIKDVESIMLHTYLHVKEDSHSLYGFSSPLEKKMFLNLISISGVGPSTGLMIQSSLSSGELKQAILNEDVKTIQGVKGIGGKTAQRIILELKDKIKKEGLYPDESELASTSHNTMRSEALSALITLGINKSAAEKSIDRILKNSGNTITLEELIKLTLKNA</sequence>
<reference evidence="9" key="1">
    <citation type="submission" date="2021-01" db="EMBL/GenBank/DDBJ databases">
        <title>Fulvivirga kasyanovii gen. nov., sp nov., a novel member of the phylum Bacteroidetes isolated from seawater in a mussel farm.</title>
        <authorList>
            <person name="Zhao L.-H."/>
            <person name="Wang Z.-J."/>
        </authorList>
    </citation>
    <scope>NUCLEOTIDE SEQUENCE</scope>
    <source>
        <strain evidence="9">29W222</strain>
    </source>
</reference>
<feature type="region of interest" description="Domain III" evidence="6">
    <location>
        <begin position="148"/>
        <end position="197"/>
    </location>
</feature>
<organism evidence="9 10">
    <name type="scientific">Fulvivirga marina</name>
    <dbReference type="NCBI Taxonomy" id="2494733"/>
    <lineage>
        <taxon>Bacteria</taxon>
        <taxon>Pseudomonadati</taxon>
        <taxon>Bacteroidota</taxon>
        <taxon>Cytophagia</taxon>
        <taxon>Cytophagales</taxon>
        <taxon>Fulvivirgaceae</taxon>
        <taxon>Fulvivirga</taxon>
    </lineage>
</organism>
<name>A0A937KBH4_9BACT</name>
<protein>
    <recommendedName>
        <fullName evidence="6">Holliday junction branch migration complex subunit RuvA</fullName>
    </recommendedName>
</protein>
<dbReference type="NCBIfam" id="TIGR00084">
    <property type="entry name" value="ruvA"/>
    <property type="match status" value="1"/>
</dbReference>
<dbReference type="InterPro" id="IPR011114">
    <property type="entry name" value="RuvA_C"/>
</dbReference>
<dbReference type="Pfam" id="PF14520">
    <property type="entry name" value="HHH_5"/>
    <property type="match status" value="1"/>
</dbReference>
<dbReference type="GO" id="GO:0009379">
    <property type="term" value="C:Holliday junction helicase complex"/>
    <property type="evidence" value="ECO:0007669"/>
    <property type="project" value="InterPro"/>
</dbReference>
<keyword evidence="10" id="KW-1185">Reference proteome</keyword>
<keyword evidence="5 6" id="KW-0234">DNA repair</keyword>
<comment type="subcellular location">
    <subcellularLocation>
        <location evidence="6">Cytoplasm</location>
    </subcellularLocation>
</comment>
<dbReference type="AlphaFoldDB" id="A0A937KBH4"/>
<dbReference type="GO" id="GO:0005524">
    <property type="term" value="F:ATP binding"/>
    <property type="evidence" value="ECO:0007669"/>
    <property type="project" value="InterPro"/>
</dbReference>
<evidence type="ECO:0000256" key="4">
    <source>
        <dbReference type="ARBA" id="ARBA00023172"/>
    </source>
</evidence>
<dbReference type="Gene3D" id="2.40.50.140">
    <property type="entry name" value="Nucleic acid-binding proteins"/>
    <property type="match status" value="1"/>
</dbReference>
<evidence type="ECO:0000259" key="8">
    <source>
        <dbReference type="Pfam" id="PF07499"/>
    </source>
</evidence>
<dbReference type="InterPro" id="IPR036267">
    <property type="entry name" value="RuvA_C_sf"/>
</dbReference>
<proteinExistence type="inferred from homology"/>
<dbReference type="GO" id="GO:0005737">
    <property type="term" value="C:cytoplasm"/>
    <property type="evidence" value="ECO:0007669"/>
    <property type="project" value="UniProtKB-SubCell"/>
</dbReference>
<dbReference type="Proteomes" id="UP000614216">
    <property type="component" value="Unassembled WGS sequence"/>
</dbReference>
<dbReference type="InterPro" id="IPR010994">
    <property type="entry name" value="RuvA_2-like"/>
</dbReference>
<dbReference type="Pfam" id="PF01330">
    <property type="entry name" value="RuvA_N"/>
    <property type="match status" value="1"/>
</dbReference>
<dbReference type="GO" id="GO:0000400">
    <property type="term" value="F:four-way junction DNA binding"/>
    <property type="evidence" value="ECO:0007669"/>
    <property type="project" value="UniProtKB-UniRule"/>
</dbReference>
<dbReference type="Gene3D" id="1.10.8.10">
    <property type="entry name" value="DNA helicase RuvA subunit, C-terminal domain"/>
    <property type="match status" value="1"/>
</dbReference>